<dbReference type="InParanoid" id="A0A0H2RG58"/>
<organism evidence="2 3">
    <name type="scientific">Schizopora paradoxa</name>
    <dbReference type="NCBI Taxonomy" id="27342"/>
    <lineage>
        <taxon>Eukaryota</taxon>
        <taxon>Fungi</taxon>
        <taxon>Dikarya</taxon>
        <taxon>Basidiomycota</taxon>
        <taxon>Agaricomycotina</taxon>
        <taxon>Agaricomycetes</taxon>
        <taxon>Hymenochaetales</taxon>
        <taxon>Schizoporaceae</taxon>
        <taxon>Schizopora</taxon>
    </lineage>
</organism>
<dbReference type="AlphaFoldDB" id="A0A0H2RG58"/>
<dbReference type="EMBL" id="KQ086023">
    <property type="protein sequence ID" value="KLO10542.1"/>
    <property type="molecule type" value="Genomic_DNA"/>
</dbReference>
<proteinExistence type="predicted"/>
<name>A0A0H2RG58_9AGAM</name>
<protein>
    <submittedName>
        <fullName evidence="2">Uncharacterized protein</fullName>
    </submittedName>
</protein>
<evidence type="ECO:0000313" key="3">
    <source>
        <dbReference type="Proteomes" id="UP000053477"/>
    </source>
</evidence>
<dbReference type="Proteomes" id="UP000053477">
    <property type="component" value="Unassembled WGS sequence"/>
</dbReference>
<evidence type="ECO:0000256" key="1">
    <source>
        <dbReference type="SAM" id="MobiDB-lite"/>
    </source>
</evidence>
<feature type="region of interest" description="Disordered" evidence="1">
    <location>
        <begin position="1"/>
        <end position="26"/>
    </location>
</feature>
<reference evidence="2 3" key="1">
    <citation type="submission" date="2015-04" db="EMBL/GenBank/DDBJ databases">
        <title>Complete genome sequence of Schizopora paradoxa KUC8140, a cosmopolitan wood degrader in East Asia.</title>
        <authorList>
            <consortium name="DOE Joint Genome Institute"/>
            <person name="Min B."/>
            <person name="Park H."/>
            <person name="Jang Y."/>
            <person name="Kim J.-J."/>
            <person name="Kim K.H."/>
            <person name="Pangilinan J."/>
            <person name="Lipzen A."/>
            <person name="Riley R."/>
            <person name="Grigoriev I.V."/>
            <person name="Spatafora J.W."/>
            <person name="Choi I.-G."/>
        </authorList>
    </citation>
    <scope>NUCLEOTIDE SEQUENCE [LARGE SCALE GENOMIC DNA]</scope>
    <source>
        <strain evidence="2 3">KUC8140</strain>
    </source>
</reference>
<feature type="compositionally biased region" description="Polar residues" evidence="1">
    <location>
        <begin position="1"/>
        <end position="20"/>
    </location>
</feature>
<keyword evidence="3" id="KW-1185">Reference proteome</keyword>
<gene>
    <name evidence="2" type="ORF">SCHPADRAFT_892260</name>
</gene>
<sequence length="215" mass="24525">MANIDGCSNITRYTSPQQTHPRYRKTRWSRSAPNFSLLASTIAGDPRVAQNPMLNDDDRKLEFPHQFPPEMWLQRSAYTHSTVRTRLPLPEISRMRDIHSGPFAMTPKWLCRKMAANMKAFTAATKRDETCLGFHRDRVLHPTSNVHPSNARTFDFTSEVESSMIDAEPRQVSQSIRTSSTTGVAGVNDKLRTWMRNSSGDMRKEGSITMGYMQE</sequence>
<accession>A0A0H2RG58</accession>
<evidence type="ECO:0000313" key="2">
    <source>
        <dbReference type="EMBL" id="KLO10542.1"/>
    </source>
</evidence>